<feature type="domain" description="HTH marR-type" evidence="5">
    <location>
        <begin position="22"/>
        <end position="158"/>
    </location>
</feature>
<keyword evidence="1" id="KW-0805">Transcription regulation</keyword>
<dbReference type="Proteomes" id="UP000561459">
    <property type="component" value="Unassembled WGS sequence"/>
</dbReference>
<dbReference type="EMBL" id="JACIDY010000001">
    <property type="protein sequence ID" value="MBB3938599.1"/>
    <property type="molecule type" value="Genomic_DNA"/>
</dbReference>
<protein>
    <submittedName>
        <fullName evidence="6">DNA-binding MarR family transcriptional regulator</fullName>
    </submittedName>
</protein>
<dbReference type="GO" id="GO:0003700">
    <property type="term" value="F:DNA-binding transcription factor activity"/>
    <property type="evidence" value="ECO:0007669"/>
    <property type="project" value="InterPro"/>
</dbReference>
<evidence type="ECO:0000313" key="7">
    <source>
        <dbReference type="Proteomes" id="UP000561459"/>
    </source>
</evidence>
<keyword evidence="3" id="KW-0804">Transcription</keyword>
<dbReference type="InterPro" id="IPR036390">
    <property type="entry name" value="WH_DNA-bd_sf"/>
</dbReference>
<dbReference type="PANTHER" id="PTHR33164">
    <property type="entry name" value="TRANSCRIPTIONAL REGULATOR, MARR FAMILY"/>
    <property type="match status" value="1"/>
</dbReference>
<dbReference type="Pfam" id="PF12802">
    <property type="entry name" value="MarR_2"/>
    <property type="match status" value="1"/>
</dbReference>
<evidence type="ECO:0000256" key="3">
    <source>
        <dbReference type="ARBA" id="ARBA00023163"/>
    </source>
</evidence>
<keyword evidence="7" id="KW-1185">Reference proteome</keyword>
<dbReference type="SMART" id="SM00347">
    <property type="entry name" value="HTH_MARR"/>
    <property type="match status" value="1"/>
</dbReference>
<name>A0A7W6BV84_9SPHN</name>
<dbReference type="AlphaFoldDB" id="A0A7W6BV84"/>
<comment type="caution">
    <text evidence="6">The sequence shown here is derived from an EMBL/GenBank/DDBJ whole genome shotgun (WGS) entry which is preliminary data.</text>
</comment>
<evidence type="ECO:0000256" key="4">
    <source>
        <dbReference type="SAM" id="MobiDB-lite"/>
    </source>
</evidence>
<dbReference type="PANTHER" id="PTHR33164:SF57">
    <property type="entry name" value="MARR-FAMILY TRANSCRIPTIONAL REGULATOR"/>
    <property type="match status" value="1"/>
</dbReference>
<accession>A0A7W6BV84</accession>
<evidence type="ECO:0000256" key="2">
    <source>
        <dbReference type="ARBA" id="ARBA00023125"/>
    </source>
</evidence>
<dbReference type="Gene3D" id="1.10.10.10">
    <property type="entry name" value="Winged helix-like DNA-binding domain superfamily/Winged helix DNA-binding domain"/>
    <property type="match status" value="1"/>
</dbReference>
<evidence type="ECO:0000313" key="6">
    <source>
        <dbReference type="EMBL" id="MBB3938599.1"/>
    </source>
</evidence>
<dbReference type="InterPro" id="IPR039422">
    <property type="entry name" value="MarR/SlyA-like"/>
</dbReference>
<dbReference type="InterPro" id="IPR023187">
    <property type="entry name" value="Tscrpt_reg_MarR-type_CS"/>
</dbReference>
<dbReference type="SUPFAM" id="SSF46785">
    <property type="entry name" value="Winged helix' DNA-binding domain"/>
    <property type="match status" value="1"/>
</dbReference>
<dbReference type="RefSeq" id="WP_058736261.1">
    <property type="nucleotide sequence ID" value="NZ_JACIDY010000001.1"/>
</dbReference>
<evidence type="ECO:0000256" key="1">
    <source>
        <dbReference type="ARBA" id="ARBA00023015"/>
    </source>
</evidence>
<reference evidence="6 7" key="1">
    <citation type="submission" date="2020-08" db="EMBL/GenBank/DDBJ databases">
        <title>Genomic Encyclopedia of Type Strains, Phase IV (KMG-IV): sequencing the most valuable type-strain genomes for metagenomic binning, comparative biology and taxonomic classification.</title>
        <authorList>
            <person name="Goeker M."/>
        </authorList>
    </citation>
    <scope>NUCLEOTIDE SEQUENCE [LARGE SCALE GENOMIC DNA]</scope>
    <source>
        <strain evidence="6 7">DSM 27568</strain>
    </source>
</reference>
<organism evidence="6 7">
    <name type="scientific">Novosphingobium fluoreni</name>
    <dbReference type="NCBI Taxonomy" id="1391222"/>
    <lineage>
        <taxon>Bacteria</taxon>
        <taxon>Pseudomonadati</taxon>
        <taxon>Pseudomonadota</taxon>
        <taxon>Alphaproteobacteria</taxon>
        <taxon>Sphingomonadales</taxon>
        <taxon>Sphingomonadaceae</taxon>
        <taxon>Novosphingobium</taxon>
    </lineage>
</organism>
<dbReference type="InterPro" id="IPR036388">
    <property type="entry name" value="WH-like_DNA-bd_sf"/>
</dbReference>
<keyword evidence="2 6" id="KW-0238">DNA-binding</keyword>
<evidence type="ECO:0000259" key="5">
    <source>
        <dbReference type="PROSITE" id="PS50995"/>
    </source>
</evidence>
<sequence>MTRAGPRAKTSPKRKPAPPQTQEELESYVPYLVNRLSSFGQAAQNRRLSANGLNVVTLRALSVLHIHGTLTVNEIAARAFAEQSTASRAIDAMVQAGLVERRISQADQRRRELALTPAGSDLLHASWPAAETHFEILSEGIDADDIAVCRRVLLQMIENAKRQEP</sequence>
<feature type="region of interest" description="Disordered" evidence="4">
    <location>
        <begin position="1"/>
        <end position="23"/>
    </location>
</feature>
<dbReference type="InterPro" id="IPR000835">
    <property type="entry name" value="HTH_MarR-typ"/>
</dbReference>
<gene>
    <name evidence="6" type="ORF">GGR39_000228</name>
</gene>
<proteinExistence type="predicted"/>
<dbReference type="PROSITE" id="PS50995">
    <property type="entry name" value="HTH_MARR_2"/>
    <property type="match status" value="1"/>
</dbReference>
<dbReference type="GO" id="GO:0003677">
    <property type="term" value="F:DNA binding"/>
    <property type="evidence" value="ECO:0007669"/>
    <property type="project" value="UniProtKB-KW"/>
</dbReference>
<dbReference type="PROSITE" id="PS01117">
    <property type="entry name" value="HTH_MARR_1"/>
    <property type="match status" value="1"/>
</dbReference>
<dbReference type="GO" id="GO:0006950">
    <property type="term" value="P:response to stress"/>
    <property type="evidence" value="ECO:0007669"/>
    <property type="project" value="TreeGrafter"/>
</dbReference>